<feature type="non-terminal residue" evidence="2">
    <location>
        <position position="1"/>
    </location>
</feature>
<keyword evidence="3" id="KW-1185">Reference proteome</keyword>
<accession>A0A392TBE4</accession>
<evidence type="ECO:0000313" key="3">
    <source>
        <dbReference type="Proteomes" id="UP000265520"/>
    </source>
</evidence>
<dbReference type="EMBL" id="LXQA010544942">
    <property type="protein sequence ID" value="MCI58358.1"/>
    <property type="molecule type" value="Genomic_DNA"/>
</dbReference>
<name>A0A392TBE4_9FABA</name>
<protein>
    <submittedName>
        <fullName evidence="2">Uncharacterized protein</fullName>
    </submittedName>
</protein>
<comment type="caution">
    <text evidence="2">The sequence shown here is derived from an EMBL/GenBank/DDBJ whole genome shotgun (WGS) entry which is preliminary data.</text>
</comment>
<sequence>DGGLQLQHRRDDILTTTTIWFKIDGCSPEVQDPTSYPILLPAVSSAGRPTGPLSETDYEAARASDAYSERMGPGV</sequence>
<organism evidence="2 3">
    <name type="scientific">Trifolium medium</name>
    <dbReference type="NCBI Taxonomy" id="97028"/>
    <lineage>
        <taxon>Eukaryota</taxon>
        <taxon>Viridiplantae</taxon>
        <taxon>Streptophyta</taxon>
        <taxon>Embryophyta</taxon>
        <taxon>Tracheophyta</taxon>
        <taxon>Spermatophyta</taxon>
        <taxon>Magnoliopsida</taxon>
        <taxon>eudicotyledons</taxon>
        <taxon>Gunneridae</taxon>
        <taxon>Pentapetalae</taxon>
        <taxon>rosids</taxon>
        <taxon>fabids</taxon>
        <taxon>Fabales</taxon>
        <taxon>Fabaceae</taxon>
        <taxon>Papilionoideae</taxon>
        <taxon>50 kb inversion clade</taxon>
        <taxon>NPAAA clade</taxon>
        <taxon>Hologalegina</taxon>
        <taxon>IRL clade</taxon>
        <taxon>Trifolieae</taxon>
        <taxon>Trifolium</taxon>
    </lineage>
</organism>
<dbReference type="AlphaFoldDB" id="A0A392TBE4"/>
<reference evidence="2 3" key="1">
    <citation type="journal article" date="2018" name="Front. Plant Sci.">
        <title>Red Clover (Trifolium pratense) and Zigzag Clover (T. medium) - A Picture of Genomic Similarities and Differences.</title>
        <authorList>
            <person name="Dluhosova J."/>
            <person name="Istvanek J."/>
            <person name="Nedelnik J."/>
            <person name="Repkova J."/>
        </authorList>
    </citation>
    <scope>NUCLEOTIDE SEQUENCE [LARGE SCALE GENOMIC DNA]</scope>
    <source>
        <strain evidence="3">cv. 10/8</strain>
        <tissue evidence="2">Leaf</tissue>
    </source>
</reference>
<proteinExistence type="predicted"/>
<evidence type="ECO:0000256" key="1">
    <source>
        <dbReference type="SAM" id="MobiDB-lite"/>
    </source>
</evidence>
<dbReference type="Proteomes" id="UP000265520">
    <property type="component" value="Unassembled WGS sequence"/>
</dbReference>
<feature type="region of interest" description="Disordered" evidence="1">
    <location>
        <begin position="44"/>
        <end position="75"/>
    </location>
</feature>
<evidence type="ECO:0000313" key="2">
    <source>
        <dbReference type="EMBL" id="MCI58358.1"/>
    </source>
</evidence>